<dbReference type="AlphaFoldDB" id="A0A7M6DL20"/>
<evidence type="ECO:0000313" key="6">
    <source>
        <dbReference type="EnsemblMetazoa" id="CLYHEMP014563.1"/>
    </source>
</evidence>
<keyword evidence="5" id="KW-0653">Protein transport</keyword>
<dbReference type="RefSeq" id="XP_066928087.1">
    <property type="nucleotide sequence ID" value="XM_067071986.1"/>
</dbReference>
<keyword evidence="4 5" id="KW-0539">Nucleus</keyword>
<protein>
    <recommendedName>
        <fullName evidence="5">Nuclear pore protein</fullName>
    </recommendedName>
</protein>
<dbReference type="PANTHER" id="PTHR11225">
    <property type="entry name" value="NUCLEAR PORE COMPLEX PROTEIN NUP93 NUCLEOPORIN NUP93 DEAD EYE PROTEIN"/>
    <property type="match status" value="1"/>
</dbReference>
<keyword evidence="5" id="KW-0472">Membrane</keyword>
<dbReference type="OrthoDB" id="1918363at2759"/>
<dbReference type="PANTHER" id="PTHR11225:SF4">
    <property type="entry name" value="NUCLEAR PORE COMPLEX PROTEIN NUP93"/>
    <property type="match status" value="1"/>
</dbReference>
<dbReference type="InterPro" id="IPR007231">
    <property type="entry name" value="Nucleoporin_int_Nup93/Nic96"/>
</dbReference>
<evidence type="ECO:0000313" key="7">
    <source>
        <dbReference type="Proteomes" id="UP000594262"/>
    </source>
</evidence>
<evidence type="ECO:0000256" key="3">
    <source>
        <dbReference type="ARBA" id="ARBA00023132"/>
    </source>
</evidence>
<proteinExistence type="inferred from homology"/>
<sequence>MGDVNFEDLLNRAEQLTADVDTGTELPRIQRNLPQLAEASQRLLSRTLGGVGETSDVQASLLLSTKGIEVPKLSQRLESLNTTKTFEPIEPVIETDIHGFLKNERENAILATIEETKRRTFEESEKLFMDSLEDEWEREKQKILNSLLGAGKQAMSFPMDSSRFEEAAITKGRSSLTSIEMGYARQVFLCNESTLQGKKCNYVESFKQVSQKFNDQNVKDTWGLIEHLVTNLPKPAGSTLKLRQSKDFQAALVKNAKIFLENRYRDFVENCVYSNLQQAKLGGIPGLYNLVQSFLKIKVVSSSSGFEDGLVNGVPVWPLIYFCLRCGDKVATQRAAEGLPPQYGEFKTSLKEYLTSPDNRLHPNNEAKIKLQYKRVIRSSPDPFKRIIFCIIGHCDANEAHTEVAKKTEDYIWLKLNQIDFATEDEDIVTLPRFQKLLHEEYGESHFRAFEQPYLYAQVLFLTGQFEAAIEFLSRQDHCRCHAIHIGIALHAENLLLVPNAIHSSLLSADPNDPVPLKRLNYPRLITIYTRKFEVTDPREALEYFYLLRNIDGANGDDLFASCVSELTLETREFETILGSVNHDGSKKPGCVSKFKLDVKNIVSTIAKDAENKGSFEDAAMLYDLADNHEKVLELLSNLICQFVALANSPKSSRERIQTMARGIAERYKTRGHDGSRSRSSTFYLLVDLMFFFDLYHQKQNEEALDVIQKIKLIPLSMEEVEQKVNSFKQYSDEIRQCMPDVLLKTMNILYEKFKQSRSTLRPSVLGIRKEKDETYTTDLKTKARALVTFAGLLPYRMPGDTNARLVQLEVMMH</sequence>
<dbReference type="Pfam" id="PF04097">
    <property type="entry name" value="Nic96"/>
    <property type="match status" value="1"/>
</dbReference>
<keyword evidence="5" id="KW-0813">Transport</keyword>
<evidence type="ECO:0000256" key="1">
    <source>
        <dbReference type="ARBA" id="ARBA00004567"/>
    </source>
</evidence>
<dbReference type="EnsemblMetazoa" id="CLYHEMT014563.1">
    <property type="protein sequence ID" value="CLYHEMP014563.1"/>
    <property type="gene ID" value="CLYHEMG014563"/>
</dbReference>
<comment type="similarity">
    <text evidence="2 5">Belongs to the nucleoporin interacting component (NIC) family.</text>
</comment>
<name>A0A7M6DL20_9CNID</name>
<keyword evidence="3 5" id="KW-0906">Nuclear pore complex</keyword>
<evidence type="ECO:0000256" key="2">
    <source>
        <dbReference type="ARBA" id="ARBA00010186"/>
    </source>
</evidence>
<dbReference type="GO" id="GO:0017056">
    <property type="term" value="F:structural constituent of nuclear pore"/>
    <property type="evidence" value="ECO:0007669"/>
    <property type="project" value="InterPro"/>
</dbReference>
<dbReference type="GO" id="GO:0006606">
    <property type="term" value="P:protein import into nucleus"/>
    <property type="evidence" value="ECO:0007669"/>
    <property type="project" value="TreeGrafter"/>
</dbReference>
<reference evidence="6" key="1">
    <citation type="submission" date="2021-01" db="UniProtKB">
        <authorList>
            <consortium name="EnsemblMetazoa"/>
        </authorList>
    </citation>
    <scope>IDENTIFICATION</scope>
</reference>
<keyword evidence="5" id="KW-0509">mRNA transport</keyword>
<keyword evidence="5" id="KW-0811">Translocation</keyword>
<organism evidence="6 7">
    <name type="scientific">Clytia hemisphaerica</name>
    <dbReference type="NCBI Taxonomy" id="252671"/>
    <lineage>
        <taxon>Eukaryota</taxon>
        <taxon>Metazoa</taxon>
        <taxon>Cnidaria</taxon>
        <taxon>Hydrozoa</taxon>
        <taxon>Hydroidolina</taxon>
        <taxon>Leptothecata</taxon>
        <taxon>Obeliida</taxon>
        <taxon>Clytiidae</taxon>
        <taxon>Clytia</taxon>
    </lineage>
</organism>
<dbReference type="GO" id="GO:0005643">
    <property type="term" value="C:nuclear pore"/>
    <property type="evidence" value="ECO:0007669"/>
    <property type="project" value="UniProtKB-SubCell"/>
</dbReference>
<dbReference type="GeneID" id="136815531"/>
<dbReference type="Proteomes" id="UP000594262">
    <property type="component" value="Unplaced"/>
</dbReference>
<keyword evidence="7" id="KW-1185">Reference proteome</keyword>
<evidence type="ECO:0000256" key="4">
    <source>
        <dbReference type="ARBA" id="ARBA00023242"/>
    </source>
</evidence>
<comment type="subcellular location">
    <subcellularLocation>
        <location evidence="1 5">Nucleus</location>
        <location evidence="1 5">Nuclear pore complex</location>
    </subcellularLocation>
</comment>
<accession>A0A7M6DL20</accession>
<dbReference type="GO" id="GO:0016973">
    <property type="term" value="P:poly(A)+ mRNA export from nucleus"/>
    <property type="evidence" value="ECO:0007669"/>
    <property type="project" value="TreeGrafter"/>
</dbReference>
<evidence type="ECO:0000256" key="5">
    <source>
        <dbReference type="RuleBase" id="RU364035"/>
    </source>
</evidence>